<dbReference type="InterPro" id="IPR023193">
    <property type="entry name" value="EPSP_synthase_CS"/>
</dbReference>
<evidence type="ECO:0000313" key="11">
    <source>
        <dbReference type="Proteomes" id="UP000242301"/>
    </source>
</evidence>
<dbReference type="InterPro" id="IPR001986">
    <property type="entry name" value="Enolpyruvate_Tfrase_dom"/>
</dbReference>
<sequence>MNFITLKPISLVNGSINLPGSKSISNRALLLSAMAKGTTKLLNLLDSDDVYYMLNALNKLGVNYELSNKKTYCQIEGVGGCLSYNNKLEIFLGNAGTVMRFLTAALSVYSNNIVLTGIKRMKKRPIGDLVDSLKKSGAKIEYLNKKNYPPILLKGGFIGGDIHINGSISSQFISALLMISPFAIKDVTIIINNKVVSKSYIDITIALMRIYGVFVINKNYKYFFIKSKQQYKSPGEYLIEGDASSASYFLAAGAIKGGVVRVIGVGKKSIQGDIEFANILKKMGAIIHWHDNYIECKRFTLKGININMNSIPDTAMTIAIVALFAKGKTIIKDIYNWRIKETDRIFAMTNELRKIGATIKEGYDYIEISPPKKFNYAKIKTYNDHRIAMCFSLIALSKIPVTILNCNCITKTFPYYFNQLKSISHKNFFN</sequence>
<dbReference type="CDD" id="cd01556">
    <property type="entry name" value="EPSP_synthase"/>
    <property type="match status" value="1"/>
</dbReference>
<feature type="binding site" evidence="8">
    <location>
        <position position="22"/>
    </location>
    <ligand>
        <name>3-phosphoshikimate</name>
        <dbReference type="ChEBI" id="CHEBI:145989"/>
    </ligand>
</feature>
<keyword evidence="11" id="KW-1185">Reference proteome</keyword>
<dbReference type="PROSITE" id="PS00885">
    <property type="entry name" value="EPSP_SYNTHASE_2"/>
    <property type="match status" value="1"/>
</dbReference>
<dbReference type="HAMAP" id="MF_00210">
    <property type="entry name" value="EPSP_synth"/>
    <property type="match status" value="1"/>
</dbReference>
<feature type="binding site" evidence="8">
    <location>
        <position position="386"/>
    </location>
    <ligand>
        <name>phosphoenolpyruvate</name>
        <dbReference type="ChEBI" id="CHEBI:58702"/>
    </ligand>
</feature>
<feature type="binding site" evidence="8">
    <location>
        <position position="336"/>
    </location>
    <ligand>
        <name>3-phosphoshikimate</name>
        <dbReference type="ChEBI" id="CHEBI:145989"/>
    </ligand>
</feature>
<dbReference type="NCBIfam" id="TIGR01356">
    <property type="entry name" value="aroA"/>
    <property type="match status" value="1"/>
</dbReference>
<feature type="binding site" evidence="8">
    <location>
        <position position="197"/>
    </location>
    <ligand>
        <name>3-phosphoshikimate</name>
        <dbReference type="ChEBI" id="CHEBI:145989"/>
    </ligand>
</feature>
<feature type="binding site" evidence="8">
    <location>
        <position position="313"/>
    </location>
    <ligand>
        <name>3-phosphoshikimate</name>
        <dbReference type="ChEBI" id="CHEBI:145989"/>
    </ligand>
</feature>
<feature type="binding site" evidence="8">
    <location>
        <position position="124"/>
    </location>
    <ligand>
        <name>phosphoenolpyruvate</name>
        <dbReference type="ChEBI" id="CHEBI:58702"/>
    </ligand>
</feature>
<comment type="function">
    <text evidence="8">Catalyzes the transfer of the enolpyruvyl moiety of phosphoenolpyruvate (PEP) to the 5-hydroxyl of shikimate-3-phosphate (S3P) to produce enolpyruvyl shikimate-3-phosphate and inorganic phosphate.</text>
</comment>
<dbReference type="EMBL" id="CVRF01000001">
    <property type="protein sequence ID" value="CRK85631.1"/>
    <property type="molecule type" value="Genomic_DNA"/>
</dbReference>
<proteinExistence type="inferred from homology"/>
<dbReference type="UniPathway" id="UPA00053">
    <property type="reaction ID" value="UER00089"/>
</dbReference>
<dbReference type="GO" id="GO:0009423">
    <property type="term" value="P:chorismate biosynthetic process"/>
    <property type="evidence" value="ECO:0007669"/>
    <property type="project" value="UniProtKB-UniRule"/>
</dbReference>
<dbReference type="InterPro" id="IPR036968">
    <property type="entry name" value="Enolpyruvate_Tfrase_sf"/>
</dbReference>
<dbReference type="GO" id="GO:0008652">
    <property type="term" value="P:amino acid biosynthetic process"/>
    <property type="evidence" value="ECO:0007669"/>
    <property type="project" value="UniProtKB-KW"/>
</dbReference>
<feature type="binding site" evidence="8">
    <location>
        <position position="171"/>
    </location>
    <ligand>
        <name>phosphoenolpyruvate</name>
        <dbReference type="ChEBI" id="CHEBI:58702"/>
    </ligand>
</feature>
<reference evidence="11" key="1">
    <citation type="submission" date="2015-05" db="EMBL/GenBank/DDBJ databases">
        <authorList>
            <person name="Manzano-Marin A."/>
        </authorList>
    </citation>
    <scope>NUCLEOTIDE SEQUENCE [LARGE SCALE GENOMIC DNA]</scope>
    <source>
        <strain evidence="11">officinalis</strain>
    </source>
</reference>
<comment type="subunit">
    <text evidence="8">Monomer.</text>
</comment>
<evidence type="ECO:0000256" key="3">
    <source>
        <dbReference type="ARBA" id="ARBA00022490"/>
    </source>
</evidence>
<dbReference type="Proteomes" id="UP000242301">
    <property type="component" value="Unassembled WGS sequence"/>
</dbReference>
<dbReference type="GO" id="GO:0003866">
    <property type="term" value="F:3-phosphoshikimate 1-carboxyvinyltransferase activity"/>
    <property type="evidence" value="ECO:0007669"/>
    <property type="project" value="UniProtKB-UniRule"/>
</dbReference>
<comment type="subcellular location">
    <subcellularLocation>
        <location evidence="8">Cytoplasm</location>
    </subcellularLocation>
</comment>
<keyword evidence="5 8" id="KW-0808">Transferase</keyword>
<feature type="domain" description="Enolpyruvate transferase" evidence="9">
    <location>
        <begin position="8"/>
        <end position="420"/>
    </location>
</feature>
<feature type="binding site" evidence="8">
    <location>
        <position position="340"/>
    </location>
    <ligand>
        <name>3-phosphoshikimate</name>
        <dbReference type="ChEBI" id="CHEBI:145989"/>
    </ligand>
</feature>
<feature type="binding site" evidence="8">
    <location>
        <position position="344"/>
    </location>
    <ligand>
        <name>phosphoenolpyruvate</name>
        <dbReference type="ChEBI" id="CHEBI:58702"/>
    </ligand>
</feature>
<feature type="binding site" evidence="8">
    <location>
        <position position="171"/>
    </location>
    <ligand>
        <name>3-phosphoshikimate</name>
        <dbReference type="ChEBI" id="CHEBI:145989"/>
    </ligand>
</feature>
<dbReference type="PANTHER" id="PTHR21090:SF5">
    <property type="entry name" value="PENTAFUNCTIONAL AROM POLYPEPTIDE"/>
    <property type="match status" value="1"/>
</dbReference>
<evidence type="ECO:0000256" key="5">
    <source>
        <dbReference type="ARBA" id="ARBA00022679"/>
    </source>
</evidence>
<gene>
    <name evidence="8 10" type="primary">aroA</name>
    <name evidence="10" type="ORF">SOFFGTOCOR_0193</name>
</gene>
<evidence type="ECO:0000313" key="10">
    <source>
        <dbReference type="EMBL" id="CRK85631.1"/>
    </source>
</evidence>
<dbReference type="Gene3D" id="3.65.10.10">
    <property type="entry name" value="Enolpyruvate transferase domain"/>
    <property type="match status" value="2"/>
</dbReference>
<dbReference type="PANTHER" id="PTHR21090">
    <property type="entry name" value="AROM/DEHYDROQUINATE SYNTHASE"/>
    <property type="match status" value="1"/>
</dbReference>
<dbReference type="SUPFAM" id="SSF55205">
    <property type="entry name" value="EPT/RTPC-like"/>
    <property type="match status" value="1"/>
</dbReference>
<evidence type="ECO:0000256" key="8">
    <source>
        <dbReference type="HAMAP-Rule" id="MF_00210"/>
    </source>
</evidence>
<organism evidence="10 11">
    <name type="scientific">Candidatus Providencia siddallii</name>
    <dbReference type="NCBI Taxonomy" id="1715285"/>
    <lineage>
        <taxon>Bacteria</taxon>
        <taxon>Pseudomonadati</taxon>
        <taxon>Pseudomonadota</taxon>
        <taxon>Gammaproteobacteria</taxon>
        <taxon>Enterobacterales</taxon>
        <taxon>Morganellaceae</taxon>
        <taxon>Providencia</taxon>
    </lineage>
</organism>
<feature type="active site" description="Proton acceptor" evidence="8">
    <location>
        <position position="313"/>
    </location>
</feature>
<dbReference type="EC" id="2.5.1.19" evidence="8"/>
<dbReference type="STRING" id="1715285.SOFFGTOCOR_0193"/>
<feature type="binding site" evidence="8">
    <location>
        <position position="169"/>
    </location>
    <ligand>
        <name>3-phosphoshikimate</name>
        <dbReference type="ChEBI" id="CHEBI:145989"/>
    </ligand>
</feature>
<dbReference type="FunFam" id="3.65.10.10:FF:000003">
    <property type="entry name" value="3-phosphoshikimate 1-carboxyvinyltransferase"/>
    <property type="match status" value="1"/>
</dbReference>
<accession>A0A0M6W9M4</accession>
<comment type="similarity">
    <text evidence="2 8">Belongs to the EPSP synthase family.</text>
</comment>
<dbReference type="GO" id="GO:0005737">
    <property type="term" value="C:cytoplasm"/>
    <property type="evidence" value="ECO:0007669"/>
    <property type="project" value="UniProtKB-SubCell"/>
</dbReference>
<feature type="binding site" evidence="8">
    <location>
        <position position="96"/>
    </location>
    <ligand>
        <name>phosphoenolpyruvate</name>
        <dbReference type="ChEBI" id="CHEBI:58702"/>
    </ligand>
</feature>
<dbReference type="PIRSF" id="PIRSF000505">
    <property type="entry name" value="EPSPS"/>
    <property type="match status" value="1"/>
</dbReference>
<dbReference type="AlphaFoldDB" id="A0A0M6W9M4"/>
<protein>
    <recommendedName>
        <fullName evidence="8">3-phosphoshikimate 1-carboxyvinyltransferase</fullName>
        <ecNumber evidence="8">2.5.1.19</ecNumber>
    </recommendedName>
    <alternativeName>
        <fullName evidence="8">5-enolpyruvylshikimate-3-phosphate synthase</fullName>
        <shortName evidence="8">EPSP synthase</shortName>
        <shortName evidence="8">EPSPS</shortName>
    </alternativeName>
</protein>
<comment type="pathway">
    <text evidence="1 8">Metabolic intermediate biosynthesis; chorismate biosynthesis; chorismate from D-erythrose 4-phosphate and phosphoenolpyruvate: step 6/7.</text>
</comment>
<comment type="catalytic activity">
    <reaction evidence="7">
        <text>3-phosphoshikimate + phosphoenolpyruvate = 5-O-(1-carboxyvinyl)-3-phosphoshikimate + phosphate</text>
        <dbReference type="Rhea" id="RHEA:21256"/>
        <dbReference type="ChEBI" id="CHEBI:43474"/>
        <dbReference type="ChEBI" id="CHEBI:57701"/>
        <dbReference type="ChEBI" id="CHEBI:58702"/>
        <dbReference type="ChEBI" id="CHEBI:145989"/>
        <dbReference type="EC" id="2.5.1.19"/>
    </reaction>
    <physiologicalReaction direction="left-to-right" evidence="7">
        <dbReference type="Rhea" id="RHEA:21257"/>
    </physiologicalReaction>
</comment>
<name>A0A0M6W9M4_9GAMM</name>
<evidence type="ECO:0000259" key="9">
    <source>
        <dbReference type="Pfam" id="PF00275"/>
    </source>
</evidence>
<dbReference type="GO" id="GO:0009073">
    <property type="term" value="P:aromatic amino acid family biosynthetic process"/>
    <property type="evidence" value="ECO:0007669"/>
    <property type="project" value="UniProtKB-KW"/>
</dbReference>
<keyword evidence="3 8" id="KW-0963">Cytoplasm</keyword>
<dbReference type="Pfam" id="PF00275">
    <property type="entry name" value="EPSP_synthase"/>
    <property type="match status" value="1"/>
</dbReference>
<dbReference type="FunFam" id="3.65.10.10:FF:000004">
    <property type="entry name" value="3-phosphoshikimate 1-carboxyvinyltransferase"/>
    <property type="match status" value="1"/>
</dbReference>
<evidence type="ECO:0000256" key="7">
    <source>
        <dbReference type="ARBA" id="ARBA00044633"/>
    </source>
</evidence>
<evidence type="ECO:0000256" key="6">
    <source>
        <dbReference type="ARBA" id="ARBA00023141"/>
    </source>
</evidence>
<feature type="binding site" evidence="8">
    <location>
        <position position="27"/>
    </location>
    <ligand>
        <name>3-phosphoshikimate</name>
        <dbReference type="ChEBI" id="CHEBI:145989"/>
    </ligand>
</feature>
<evidence type="ECO:0000256" key="1">
    <source>
        <dbReference type="ARBA" id="ARBA00004811"/>
    </source>
</evidence>
<feature type="binding site" evidence="8">
    <location>
        <position position="22"/>
    </location>
    <ligand>
        <name>phosphoenolpyruvate</name>
        <dbReference type="ChEBI" id="CHEBI:58702"/>
    </ligand>
</feature>
<dbReference type="InterPro" id="IPR013792">
    <property type="entry name" value="RNA3'P_cycl/enolpyr_Trfase_a/b"/>
</dbReference>
<dbReference type="PROSITE" id="PS00104">
    <property type="entry name" value="EPSP_SYNTHASE_1"/>
    <property type="match status" value="1"/>
</dbReference>
<feature type="binding site" evidence="8">
    <location>
        <position position="411"/>
    </location>
    <ligand>
        <name>phosphoenolpyruvate</name>
        <dbReference type="ChEBI" id="CHEBI:58702"/>
    </ligand>
</feature>
<feature type="binding site" evidence="8">
    <location>
        <position position="23"/>
    </location>
    <ligand>
        <name>3-phosphoshikimate</name>
        <dbReference type="ChEBI" id="CHEBI:145989"/>
    </ligand>
</feature>
<dbReference type="InterPro" id="IPR006264">
    <property type="entry name" value="EPSP_synthase"/>
</dbReference>
<keyword evidence="6 8" id="KW-0057">Aromatic amino acid biosynthesis</keyword>
<keyword evidence="4 8" id="KW-0028">Amino-acid biosynthesis</keyword>
<evidence type="ECO:0000256" key="4">
    <source>
        <dbReference type="ARBA" id="ARBA00022605"/>
    </source>
</evidence>
<evidence type="ECO:0000256" key="2">
    <source>
        <dbReference type="ARBA" id="ARBA00009948"/>
    </source>
</evidence>
<feature type="binding site" evidence="8">
    <location>
        <position position="170"/>
    </location>
    <ligand>
        <name>3-phosphoshikimate</name>
        <dbReference type="ChEBI" id="CHEBI:145989"/>
    </ligand>
</feature>